<evidence type="ECO:0000256" key="2">
    <source>
        <dbReference type="ARBA" id="ARBA00038160"/>
    </source>
</evidence>
<dbReference type="PROSITE" id="PS51747">
    <property type="entry name" value="CYT_DCMP_DEAMINASES_2"/>
    <property type="match status" value="1"/>
</dbReference>
<proteinExistence type="inferred from homology"/>
<dbReference type="OrthoDB" id="3180714at2759"/>
<dbReference type="GO" id="GO:0005737">
    <property type="term" value="C:cytoplasm"/>
    <property type="evidence" value="ECO:0007669"/>
    <property type="project" value="TreeGrafter"/>
</dbReference>
<evidence type="ECO:0000313" key="5">
    <source>
        <dbReference type="Proteomes" id="UP000094565"/>
    </source>
</evidence>
<dbReference type="Gene3D" id="3.40.140.10">
    <property type="entry name" value="Cytidine Deaminase, domain 2"/>
    <property type="match status" value="1"/>
</dbReference>
<dbReference type="SUPFAM" id="SSF53927">
    <property type="entry name" value="Cytidine deaminase-like"/>
    <property type="match status" value="1"/>
</dbReference>
<dbReference type="PANTHER" id="PTHR11079:SF156">
    <property type="entry name" value="INACTIVE TRNA-SPECIFIC ADENOSINE DEAMINASE-LIKE PROTEIN 3-RELATED"/>
    <property type="match status" value="1"/>
</dbReference>
<evidence type="ECO:0000256" key="1">
    <source>
        <dbReference type="ARBA" id="ARBA00022694"/>
    </source>
</evidence>
<dbReference type="GO" id="GO:0008033">
    <property type="term" value="P:tRNA processing"/>
    <property type="evidence" value="ECO:0007669"/>
    <property type="project" value="UniProtKB-KW"/>
</dbReference>
<evidence type="ECO:0000259" key="3">
    <source>
        <dbReference type="PROSITE" id="PS51747"/>
    </source>
</evidence>
<dbReference type="InterPro" id="IPR016193">
    <property type="entry name" value="Cytidine_deaminase-like"/>
</dbReference>
<accession>A0A1B2JDW9</accession>
<keyword evidence="5" id="KW-1185">Reference proteome</keyword>
<dbReference type="GO" id="GO:0052717">
    <property type="term" value="F:tRNA-specific adenosine-34 deaminase activity"/>
    <property type="evidence" value="ECO:0007669"/>
    <property type="project" value="TreeGrafter"/>
</dbReference>
<dbReference type="Proteomes" id="UP000094565">
    <property type="component" value="Chromosome 2"/>
</dbReference>
<dbReference type="GO" id="GO:0005634">
    <property type="term" value="C:nucleus"/>
    <property type="evidence" value="ECO:0007669"/>
    <property type="project" value="TreeGrafter"/>
</dbReference>
<dbReference type="EMBL" id="CP014585">
    <property type="protein sequence ID" value="ANZ76162.1"/>
    <property type="molecule type" value="Genomic_DNA"/>
</dbReference>
<dbReference type="PANTHER" id="PTHR11079">
    <property type="entry name" value="CYTOSINE DEAMINASE FAMILY MEMBER"/>
    <property type="match status" value="1"/>
</dbReference>
<name>A0A1B2JDW9_PICPA</name>
<protein>
    <submittedName>
        <fullName evidence="4">BA75_02810T0</fullName>
    </submittedName>
</protein>
<dbReference type="Pfam" id="PF00383">
    <property type="entry name" value="dCMP_cyt_deam_1"/>
    <property type="match status" value="1"/>
</dbReference>
<sequence length="305" mass="34986">MKESPHKIDFKNGIFDECLQKLVKNGIGQENMKMQEVWVMEINPKDSSKVNGMLRELKNFHLLPFLKKFQKRTVESEQGKSTVLDVLIGETSKLQSEDEVNELLKIHGKLRKVNVPSSYPPTKEICTEWSNIWPIVWKGNPIVQELNSIRLDIQGITENLRKISALSVSPPSKDELPIFTMVADRKGNVLTIKQDGRKDHQLHHSTMLAIRDVATLQQNDPKSYLLLDCVIYTTHEPCPMCCMALLHSRIERLVYLRDMTTGGLKFHEGFRYGIQTACTLNWKFDAYRWCGDEIPVGVVDELSYA</sequence>
<evidence type="ECO:0000313" key="4">
    <source>
        <dbReference type="EMBL" id="ANZ76162.1"/>
    </source>
</evidence>
<dbReference type="InterPro" id="IPR002125">
    <property type="entry name" value="CMP_dCMP_dom"/>
</dbReference>
<comment type="similarity">
    <text evidence="2">Belongs to the cytidine and deoxycytidylate deaminase family. ADAT3 subfamily.</text>
</comment>
<feature type="domain" description="CMP/dCMP-type deaminase" evidence="3">
    <location>
        <begin position="151"/>
        <end position="266"/>
    </location>
</feature>
<keyword evidence="1" id="KW-0819">tRNA processing</keyword>
<dbReference type="CDD" id="cd01285">
    <property type="entry name" value="nucleoside_deaminase"/>
    <property type="match status" value="1"/>
</dbReference>
<reference evidence="4 5" key="1">
    <citation type="submission" date="2016-02" db="EMBL/GenBank/DDBJ databases">
        <title>Comparative genomic and transcriptomic foundation for Pichia pastoris.</title>
        <authorList>
            <person name="Love K.R."/>
            <person name="Shah K.A."/>
            <person name="Whittaker C.A."/>
            <person name="Wu J."/>
            <person name="Bartlett M.C."/>
            <person name="Ma D."/>
            <person name="Leeson R.L."/>
            <person name="Priest M."/>
            <person name="Young S.K."/>
            <person name="Love J.C."/>
        </authorList>
    </citation>
    <scope>NUCLEOTIDE SEQUENCE [LARGE SCALE GENOMIC DNA]</scope>
    <source>
        <strain evidence="4 5">ATCC 28485</strain>
    </source>
</reference>
<organism evidence="4 5">
    <name type="scientific">Komagataella pastoris</name>
    <name type="common">Yeast</name>
    <name type="synonym">Pichia pastoris</name>
    <dbReference type="NCBI Taxonomy" id="4922"/>
    <lineage>
        <taxon>Eukaryota</taxon>
        <taxon>Fungi</taxon>
        <taxon>Dikarya</taxon>
        <taxon>Ascomycota</taxon>
        <taxon>Saccharomycotina</taxon>
        <taxon>Pichiomycetes</taxon>
        <taxon>Pichiales</taxon>
        <taxon>Pichiaceae</taxon>
        <taxon>Komagataella</taxon>
    </lineage>
</organism>
<gene>
    <name evidence="4" type="ORF">ATY40_BA7502810</name>
</gene>
<dbReference type="AlphaFoldDB" id="A0A1B2JDW9"/>